<dbReference type="Gramene" id="Os02t0521800-01">
    <property type="protein sequence ID" value="Os02t0521800-01"/>
    <property type="gene ID" value="Os02g0521800"/>
</dbReference>
<dbReference type="Proteomes" id="UP000007752">
    <property type="component" value="Chromosome 2"/>
</dbReference>
<dbReference type="EMBL" id="AP008208">
    <property type="protein sequence ID" value="BAF08892.1"/>
    <property type="molecule type" value="Genomic_DNA"/>
</dbReference>
<feature type="compositionally biased region" description="Basic and acidic residues" evidence="1">
    <location>
        <begin position="20"/>
        <end position="30"/>
    </location>
</feature>
<proteinExistence type="predicted"/>
<reference evidence="3" key="9">
    <citation type="submission" date="2012-08" db="EMBL/GenBank/DDBJ databases">
        <title>Oryza sativa nipponbare(GA3) genomic DNA, chromosome 2.</title>
        <authorList>
            <consortium name="IRGSP(International Rice Genome Sequencing Project)"/>
        </authorList>
    </citation>
    <scope>NUCLEOTIDE SEQUENCE</scope>
</reference>
<dbReference type="EMBL" id="AP005749">
    <property type="protein sequence ID" value="BAD26142.1"/>
    <property type="molecule type" value="Genomic_DNA"/>
</dbReference>
<reference evidence="3" key="10">
    <citation type="submission" date="2012-08" db="EMBL/GenBank/DDBJ databases">
        <title>The Second Rice Annotation Project Meeting (RAP2).</title>
        <authorList>
            <consortium name="The Rice Annotation Project (RAP)"/>
        </authorList>
    </citation>
    <scope>NUCLEOTIDE SEQUENCE</scope>
</reference>
<accession>B9F0A8</accession>
<name>B9F0A8_ORYSJ</name>
<gene>
    <name evidence="3" type="ordered locus">Os02g0521800</name>
    <name evidence="4" type="ORF">OsJ_06945</name>
    <name evidence="2" type="ORF">OSJNBa0047A17.14</name>
</gene>
<evidence type="ECO:0000313" key="5">
    <source>
        <dbReference type="Proteomes" id="UP000000763"/>
    </source>
</evidence>
<reference evidence="2" key="1">
    <citation type="submission" date="2002-09" db="EMBL/GenBank/DDBJ databases">
        <title>Oryza sativa nipponbare(GA3) genomic DNA, chromosome 2, BAC clone:OSJNBa0047A17.</title>
        <authorList>
            <person name="Sasaki T."/>
            <person name="Matsumoto T."/>
            <person name="Katayose Y."/>
        </authorList>
    </citation>
    <scope>NUCLEOTIDE SEQUENCE</scope>
</reference>
<feature type="region of interest" description="Disordered" evidence="1">
    <location>
        <begin position="1"/>
        <end position="48"/>
    </location>
</feature>
<dbReference type="Proteomes" id="UP000000763">
    <property type="component" value="Chromosome 2"/>
</dbReference>
<protein>
    <submittedName>
        <fullName evidence="3">Os02g0521800 protein</fullName>
    </submittedName>
</protein>
<reference evidence="3" key="4">
    <citation type="journal article" date="2006" name="Nucleic Acids Res.">
        <title>The Rice Annotation Project Database (RAP-DB): hub for Oryza sativa ssp. japonica genome information.</title>
        <authorList>
            <person name="Ohyanagi H."/>
            <person name="Tanaka T."/>
            <person name="Sakai H."/>
            <person name="Shigemoto Y."/>
            <person name="Yamaguchi K."/>
            <person name="Habara T."/>
            <person name="Fujii Y."/>
            <person name="Antonio B.A."/>
            <person name="Nagamura Y."/>
            <person name="Imanishi T."/>
            <person name="Ikeo K."/>
            <person name="Itoh T."/>
            <person name="Gojobori T."/>
            <person name="Sasaki T."/>
        </authorList>
    </citation>
    <scope>NUCLEOTIDE SEQUENCE</scope>
</reference>
<evidence type="ECO:0000313" key="2">
    <source>
        <dbReference type="EMBL" id="BAD26142.1"/>
    </source>
</evidence>
<reference evidence="5" key="7">
    <citation type="journal article" date="2008" name="Nucleic Acids Res.">
        <title>The rice annotation project database (RAP-DB): 2008 update.</title>
        <authorList>
            <consortium name="The rice annotation project (RAP)"/>
        </authorList>
    </citation>
    <scope>GENOME REANNOTATION</scope>
    <source>
        <strain evidence="5">cv. Nipponbare</strain>
    </source>
</reference>
<evidence type="ECO:0000313" key="4">
    <source>
        <dbReference type="EMBL" id="EEE57100.1"/>
    </source>
</evidence>
<evidence type="ECO:0000256" key="1">
    <source>
        <dbReference type="SAM" id="MobiDB-lite"/>
    </source>
</evidence>
<evidence type="ECO:0000313" key="3">
    <source>
        <dbReference type="EMBL" id="BAF08892.1"/>
    </source>
</evidence>
<sequence>MSPPRLQLTLRSQQGAAAAGRRDRQGRDDGTGADGEVVAAGETGKGTARGQVWPARLQRTCAVAARGQARRRPAIHGELHLRTGGDSQRVRGIAPSPRLQLCLVIL</sequence>
<reference evidence="4" key="3">
    <citation type="journal article" date="2005" name="PLoS Biol.">
        <title>The genomes of Oryza sativa: a history of duplications.</title>
        <authorList>
            <person name="Yu J."/>
            <person name="Wang J."/>
            <person name="Lin W."/>
            <person name="Li S."/>
            <person name="Li H."/>
            <person name="Zhou J."/>
            <person name="Ni P."/>
            <person name="Dong W."/>
            <person name="Hu S."/>
            <person name="Zeng C."/>
            <person name="Zhang J."/>
            <person name="Zhang Y."/>
            <person name="Li R."/>
            <person name="Xu Z."/>
            <person name="Li S."/>
            <person name="Li X."/>
            <person name="Zheng H."/>
            <person name="Cong L."/>
            <person name="Lin L."/>
            <person name="Yin J."/>
            <person name="Geng J."/>
            <person name="Li G."/>
            <person name="Shi J."/>
            <person name="Liu J."/>
            <person name="Lv H."/>
            <person name="Li J."/>
            <person name="Wang J."/>
            <person name="Deng Y."/>
            <person name="Ran L."/>
            <person name="Shi X."/>
            <person name="Wang X."/>
            <person name="Wu Q."/>
            <person name="Li C."/>
            <person name="Ren X."/>
            <person name="Wang J."/>
            <person name="Wang X."/>
            <person name="Li D."/>
            <person name="Liu D."/>
            <person name="Zhang X."/>
            <person name="Ji Z."/>
            <person name="Zhao W."/>
            <person name="Sun Y."/>
            <person name="Zhang Z."/>
            <person name="Bao J."/>
            <person name="Han Y."/>
            <person name="Dong L."/>
            <person name="Ji J."/>
            <person name="Chen P."/>
            <person name="Wu S."/>
            <person name="Liu J."/>
            <person name="Xiao Y."/>
            <person name="Bu D."/>
            <person name="Tan J."/>
            <person name="Yang L."/>
            <person name="Ye C."/>
            <person name="Zhang J."/>
            <person name="Xu J."/>
            <person name="Zhou Y."/>
            <person name="Yu Y."/>
            <person name="Zhang B."/>
            <person name="Zhuang S."/>
            <person name="Wei H."/>
            <person name="Liu B."/>
            <person name="Lei M."/>
            <person name="Yu H."/>
            <person name="Li Y."/>
            <person name="Xu H."/>
            <person name="Wei S."/>
            <person name="He X."/>
            <person name="Fang L."/>
            <person name="Zhang Z."/>
            <person name="Zhang Y."/>
            <person name="Huang X."/>
            <person name="Su Z."/>
            <person name="Tong W."/>
            <person name="Li J."/>
            <person name="Tong Z."/>
            <person name="Li S."/>
            <person name="Ye J."/>
            <person name="Wang L."/>
            <person name="Fang L."/>
            <person name="Lei T."/>
            <person name="Chen C."/>
            <person name="Chen H."/>
            <person name="Xu Z."/>
            <person name="Li H."/>
            <person name="Huang H."/>
            <person name="Zhang F."/>
            <person name="Xu H."/>
            <person name="Li N."/>
            <person name="Zhao C."/>
            <person name="Li S."/>
            <person name="Dong L."/>
            <person name="Huang Y."/>
            <person name="Li L."/>
            <person name="Xi Y."/>
            <person name="Qi Q."/>
            <person name="Li W."/>
            <person name="Zhang B."/>
            <person name="Hu W."/>
            <person name="Zhang Y."/>
            <person name="Tian X."/>
            <person name="Jiao Y."/>
            <person name="Liang X."/>
            <person name="Jin J."/>
            <person name="Gao L."/>
            <person name="Zheng W."/>
            <person name="Hao B."/>
            <person name="Liu S."/>
            <person name="Wang W."/>
            <person name="Yuan L."/>
            <person name="Cao M."/>
            <person name="McDermott J."/>
            <person name="Samudrala R."/>
            <person name="Wang J."/>
            <person name="Wong G.K."/>
            <person name="Yang H."/>
        </authorList>
    </citation>
    <scope>NUCLEOTIDE SEQUENCE [LARGE SCALE GENOMIC DNA]</scope>
</reference>
<reference evidence="3" key="6">
    <citation type="journal article" date="2008" name="Nucleic Acids Res.">
        <title>The Rice Annotation Project Database (RAP-DB): 2008 update.</title>
        <authorList>
            <consortium name="The Rice Annotation Project (RAP)"/>
            <person name="Tanaka T."/>
            <person name="Antonio B.A."/>
            <person name="Kikuchi S."/>
            <person name="Matsumoto T."/>
            <person name="Nagamura Y."/>
            <person name="Numa H."/>
            <person name="Sakai H."/>
            <person name="Wu J."/>
            <person name="Itoh T."/>
            <person name="Sasaki T."/>
            <person name="Aono R."/>
            <person name="Fujii Y."/>
            <person name="Habara T."/>
            <person name="Harada E."/>
            <person name="Kanno M."/>
            <person name="Kawahara Y."/>
            <person name="Kawashima H."/>
            <person name="Kubooka H."/>
            <person name="Matsuya A."/>
            <person name="Nakaoka H."/>
            <person name="Saichi N."/>
            <person name="Sanbonmatsu R."/>
            <person name="Sato Y."/>
            <person name="Shinso Y."/>
            <person name="Suzuki M."/>
            <person name="Takeda J."/>
            <person name="Tanino M."/>
            <person name="Todokoro F."/>
            <person name="Yamaguchi K."/>
            <person name="Yamamoto N."/>
            <person name="Yamasaki C."/>
            <person name="Imanishi T."/>
            <person name="Okido T."/>
            <person name="Tada M."/>
            <person name="Ikeo K."/>
            <person name="Tateno Y."/>
            <person name="Gojobori T."/>
            <person name="Lin Y.C."/>
            <person name="Wei F.J."/>
            <person name="Hsing Y.I."/>
            <person name="Zhao Q."/>
            <person name="Han B."/>
            <person name="Kramer M.R."/>
            <person name="McCombie R.W."/>
            <person name="Lonsdale D."/>
            <person name="O'Donovan C.C."/>
            <person name="Whitfield E.J."/>
            <person name="Apweiler R."/>
            <person name="Koyanagi K.O."/>
            <person name="Khurana J.P."/>
            <person name="Raghuvanshi S."/>
            <person name="Singh N.K."/>
            <person name="Tyagi A.K."/>
            <person name="Haberer G."/>
            <person name="Fujisawa M."/>
            <person name="Hosokawa S."/>
            <person name="Ito Y."/>
            <person name="Ikawa H."/>
            <person name="Shibata M."/>
            <person name="Yamamoto M."/>
            <person name="Bruskiewich R.M."/>
            <person name="Hoen D.R."/>
            <person name="Bureau TE."/>
            <person name="Namiki N."/>
            <person name="Ohyanagi H."/>
            <person name="Sakai Y."/>
            <person name="Nobushima S."/>
            <person name="Sakata K."/>
            <person name="Barrero R.A."/>
            <person name="Sato Y."/>
            <person name="Souvorov A."/>
            <person name="Smith-White B."/>
            <person name="Tatusova T."/>
            <person name="An S."/>
            <person name="An G."/>
            <person name="OOta S."/>
            <person name="Fuks G."/>
            <person name="Messing J."/>
            <person name="Christie K.R."/>
            <person name="Lieberherr D."/>
            <person name="Kim H."/>
            <person name="Zuccolo A."/>
            <person name="Wing R.A."/>
            <person name="Nobuta K."/>
            <person name="Green P.J."/>
            <person name="Lu C."/>
            <person name="Meyers BC."/>
            <person name="Chaparro C."/>
            <person name="Piegu B."/>
            <person name="Panaud O."/>
            <person name="Echeverria M."/>
        </authorList>
    </citation>
    <scope>NUCLEOTIDE SEQUENCE</scope>
</reference>
<reference evidence="4" key="8">
    <citation type="submission" date="2008-12" db="EMBL/GenBank/DDBJ databases">
        <title>Improved gene annotation of the rice (Oryza sativa) genomes.</title>
        <authorList>
            <person name="Wang J."/>
            <person name="Li R."/>
            <person name="Fan W."/>
            <person name="Huang Q."/>
            <person name="Zhang J."/>
            <person name="Zhou Y."/>
            <person name="Hu Y."/>
            <person name="Zi S."/>
            <person name="Li J."/>
            <person name="Ni P."/>
            <person name="Zheng H."/>
            <person name="Zhang Y."/>
            <person name="Zhao M."/>
            <person name="Hao Q."/>
            <person name="McDermott J."/>
            <person name="Samudrala R."/>
            <person name="Kristiansen K."/>
            <person name="Wong G.K.-S."/>
        </authorList>
    </citation>
    <scope>NUCLEOTIDE SEQUENCE</scope>
</reference>
<reference evidence="3 5" key="2">
    <citation type="journal article" date="2005" name="Nature">
        <title>The map-based sequence of the rice genome.</title>
        <authorList>
            <consortium name="International rice genome sequencing project (IRGSP)"/>
            <person name="Matsumoto T."/>
            <person name="Wu J."/>
            <person name="Kanamori H."/>
            <person name="Katayose Y."/>
            <person name="Fujisawa M."/>
            <person name="Namiki N."/>
            <person name="Mizuno H."/>
            <person name="Yamamoto K."/>
            <person name="Antonio B.A."/>
            <person name="Baba T."/>
            <person name="Sakata K."/>
            <person name="Nagamura Y."/>
            <person name="Aoki H."/>
            <person name="Arikawa K."/>
            <person name="Arita K."/>
            <person name="Bito T."/>
            <person name="Chiden Y."/>
            <person name="Fujitsuka N."/>
            <person name="Fukunaka R."/>
            <person name="Hamada M."/>
            <person name="Harada C."/>
            <person name="Hayashi A."/>
            <person name="Hijishita S."/>
            <person name="Honda M."/>
            <person name="Hosokawa S."/>
            <person name="Ichikawa Y."/>
            <person name="Idonuma A."/>
            <person name="Iijima M."/>
            <person name="Ikeda M."/>
            <person name="Ikeno M."/>
            <person name="Ito K."/>
            <person name="Ito S."/>
            <person name="Ito T."/>
            <person name="Ito Y."/>
            <person name="Ito Y."/>
            <person name="Iwabuchi A."/>
            <person name="Kamiya K."/>
            <person name="Karasawa W."/>
            <person name="Kurita K."/>
            <person name="Katagiri S."/>
            <person name="Kikuta A."/>
            <person name="Kobayashi H."/>
            <person name="Kobayashi N."/>
            <person name="Machita K."/>
            <person name="Maehara T."/>
            <person name="Masukawa M."/>
            <person name="Mizubayashi T."/>
            <person name="Mukai Y."/>
            <person name="Nagasaki H."/>
            <person name="Nagata Y."/>
            <person name="Naito S."/>
            <person name="Nakashima M."/>
            <person name="Nakama Y."/>
            <person name="Nakamichi Y."/>
            <person name="Nakamura M."/>
            <person name="Meguro A."/>
            <person name="Negishi M."/>
            <person name="Ohta I."/>
            <person name="Ohta T."/>
            <person name="Okamoto M."/>
            <person name="Ono N."/>
            <person name="Saji S."/>
            <person name="Sakaguchi M."/>
            <person name="Sakai K."/>
            <person name="Shibata M."/>
            <person name="Shimokawa T."/>
            <person name="Song J."/>
            <person name="Takazaki Y."/>
            <person name="Terasawa K."/>
            <person name="Tsugane M."/>
            <person name="Tsuji K."/>
            <person name="Ueda S."/>
            <person name="Waki K."/>
            <person name="Yamagata H."/>
            <person name="Yamamoto M."/>
            <person name="Yamamoto S."/>
            <person name="Yamane H."/>
            <person name="Yoshiki S."/>
            <person name="Yoshihara R."/>
            <person name="Yukawa K."/>
            <person name="Zhong H."/>
            <person name="Yano M."/>
            <person name="Yuan Q."/>
            <person name="Ouyang S."/>
            <person name="Liu J."/>
            <person name="Jones K.M."/>
            <person name="Gansberger K."/>
            <person name="Moffat K."/>
            <person name="Hill J."/>
            <person name="Bera J."/>
            <person name="Fadrosh D."/>
            <person name="Jin S."/>
            <person name="Johri S."/>
            <person name="Kim M."/>
            <person name="Overton L."/>
            <person name="Reardon M."/>
            <person name="Tsitrin T."/>
            <person name="Vuong H."/>
            <person name="Weaver B."/>
            <person name="Ciecko A."/>
            <person name="Tallon L."/>
            <person name="Jackson J."/>
            <person name="Pai G."/>
            <person name="Aken S.V."/>
            <person name="Utterback T."/>
            <person name="Reidmuller S."/>
            <person name="Feldblyum T."/>
            <person name="Hsiao J."/>
            <person name="Zismann V."/>
            <person name="Iobst S."/>
            <person name="de Vazeille A.R."/>
            <person name="Buell C.R."/>
            <person name="Ying K."/>
            <person name="Li Y."/>
            <person name="Lu T."/>
            <person name="Huang Y."/>
            <person name="Zhao Q."/>
            <person name="Feng Q."/>
            <person name="Zhang L."/>
            <person name="Zhu J."/>
            <person name="Weng Q."/>
            <person name="Mu J."/>
            <person name="Lu Y."/>
            <person name="Fan D."/>
            <person name="Liu Y."/>
            <person name="Guan J."/>
            <person name="Zhang Y."/>
            <person name="Yu S."/>
            <person name="Liu X."/>
            <person name="Zhang Y."/>
            <person name="Hong G."/>
            <person name="Han B."/>
            <person name="Choisne N."/>
            <person name="Demange N."/>
            <person name="Orjeda G."/>
            <person name="Samain S."/>
            <person name="Cattolico L."/>
            <person name="Pelletier E."/>
            <person name="Couloux A."/>
            <person name="Segurens B."/>
            <person name="Wincker P."/>
            <person name="D'Hont A."/>
            <person name="Scarpelli C."/>
            <person name="Weissenbach J."/>
            <person name="Salanoubat M."/>
            <person name="Quetier F."/>
            <person name="Yu Y."/>
            <person name="Kim H.R."/>
            <person name="Rambo T."/>
            <person name="Currie J."/>
            <person name="Collura K."/>
            <person name="Luo M."/>
            <person name="Yang T."/>
            <person name="Ammiraju J.S.S."/>
            <person name="Engler F."/>
            <person name="Soderlund C."/>
            <person name="Wing R.A."/>
            <person name="Palmer L.E."/>
            <person name="de la Bastide M."/>
            <person name="Spiegel L."/>
            <person name="Nascimento L."/>
            <person name="Zutavern T."/>
            <person name="O'Shaughnessy A."/>
            <person name="Dike S."/>
            <person name="Dedhia N."/>
            <person name="Preston R."/>
            <person name="Balija V."/>
            <person name="McCombie W.R."/>
            <person name="Chow T."/>
            <person name="Chen H."/>
            <person name="Chung M."/>
            <person name="Chen C."/>
            <person name="Shaw J."/>
            <person name="Wu H."/>
            <person name="Hsiao K."/>
            <person name="Chao Y."/>
            <person name="Chu M."/>
            <person name="Cheng C."/>
            <person name="Hour A."/>
            <person name="Lee P."/>
            <person name="Lin S."/>
            <person name="Lin Y."/>
            <person name="Liou J."/>
            <person name="Liu S."/>
            <person name="Hsing Y."/>
            <person name="Raghuvanshi S."/>
            <person name="Mohanty A."/>
            <person name="Bharti A.K."/>
            <person name="Gaur A."/>
            <person name="Gupta V."/>
            <person name="Kumar D."/>
            <person name="Ravi V."/>
            <person name="Vij S."/>
            <person name="Kapur A."/>
            <person name="Khurana P."/>
            <person name="Khurana P."/>
            <person name="Khurana J.P."/>
            <person name="Tyagi A.K."/>
            <person name="Gaikwad K."/>
            <person name="Singh A."/>
            <person name="Dalal V."/>
            <person name="Srivastava S."/>
            <person name="Dixit A."/>
            <person name="Pal A.K."/>
            <person name="Ghazi I.A."/>
            <person name="Yadav M."/>
            <person name="Pandit A."/>
            <person name="Bhargava A."/>
            <person name="Sureshbabu K."/>
            <person name="Batra K."/>
            <person name="Sharma T.R."/>
            <person name="Mohapatra T."/>
            <person name="Singh N.K."/>
            <person name="Messing J."/>
            <person name="Nelson A.B."/>
            <person name="Fuks G."/>
            <person name="Kavchok S."/>
            <person name="Keizer G."/>
            <person name="Linton E."/>
            <person name="Llaca V."/>
            <person name="Song R."/>
            <person name="Tanyolac B."/>
            <person name="Young S."/>
            <person name="Ho-Il K."/>
            <person name="Hahn J.H."/>
            <person name="Sangsakoo G."/>
            <person name="Vanavichit A."/>
            <person name="de Mattos Luiz.A.T."/>
            <person name="Zimmer P.D."/>
            <person name="Malone G."/>
            <person name="Dellagostin O."/>
            <person name="de Oliveira A.C."/>
            <person name="Bevan M."/>
            <person name="Bancroft I."/>
            <person name="Minx P."/>
            <person name="Cordum H."/>
            <person name="Wilson R."/>
            <person name="Cheng Z."/>
            <person name="Jin W."/>
            <person name="Jiang J."/>
            <person name="Leong S.A."/>
            <person name="Iwama H."/>
            <person name="Gojobori T."/>
            <person name="Itoh T."/>
            <person name="Niimura Y."/>
            <person name="Fujii Y."/>
            <person name="Habara T."/>
            <person name="Sakai H."/>
            <person name="Sato Y."/>
            <person name="Wilson G."/>
            <person name="Kumar K."/>
            <person name="McCouch S."/>
            <person name="Juretic N."/>
            <person name="Hoen D."/>
            <person name="Wright S."/>
            <person name="Bruskiewich R."/>
            <person name="Bureau T."/>
            <person name="Miyao A."/>
            <person name="Hirochika H."/>
            <person name="Nishikawa T."/>
            <person name="Kadowaki K."/>
            <person name="Sugiura M."/>
            <person name="Burr B."/>
            <person name="Sasaki T."/>
        </authorList>
    </citation>
    <scope>NUCLEOTIDE SEQUENCE [LARGE SCALE GENOMIC DNA]</scope>
    <source>
        <strain evidence="5">cv. Nipponbare</strain>
    </source>
</reference>
<dbReference type="KEGG" id="dosa:Os02g0521800"/>
<dbReference type="EMBL" id="CM000139">
    <property type="protein sequence ID" value="EEE57100.1"/>
    <property type="molecule type" value="Genomic_DNA"/>
</dbReference>
<dbReference type="AlphaFoldDB" id="B9F0A8"/>
<organism evidence="4">
    <name type="scientific">Oryza sativa subsp. japonica</name>
    <name type="common">Rice</name>
    <dbReference type="NCBI Taxonomy" id="39947"/>
    <lineage>
        <taxon>Eukaryota</taxon>
        <taxon>Viridiplantae</taxon>
        <taxon>Streptophyta</taxon>
        <taxon>Embryophyta</taxon>
        <taxon>Tracheophyta</taxon>
        <taxon>Spermatophyta</taxon>
        <taxon>Magnoliopsida</taxon>
        <taxon>Liliopsida</taxon>
        <taxon>Poales</taxon>
        <taxon>Poaceae</taxon>
        <taxon>BOP clade</taxon>
        <taxon>Oryzoideae</taxon>
        <taxon>Oryzeae</taxon>
        <taxon>Oryzinae</taxon>
        <taxon>Oryza</taxon>
        <taxon>Oryza sativa</taxon>
    </lineage>
</organism>
<reference evidence="3" key="5">
    <citation type="journal article" date="2007" name="Genome Res.">
        <title>Curated Genome Annotation of Oryza sativa ssp. japonica and Comparative Genome Analysis with Arabidopsis thaliana.</title>
        <authorList>
            <consortium name="The Rice Annotation Project (RAP)"/>
            <person name="Itoh T."/>
            <person name="Tanaka T."/>
            <person name="Barrero R.A."/>
            <person name="Yamasaki C."/>
            <person name="Fujii Y."/>
            <person name="Hilton P.B."/>
            <person name="Antonio B.A."/>
            <person name="Aono H."/>
            <person name="Apweiler R."/>
            <person name="Bruskiewich R."/>
            <person name="Bureau T."/>
            <person name="Burr F."/>
            <person name="Costa de Oliveira A."/>
            <person name="Fuks G."/>
            <person name="Habara T."/>
            <person name="Haberer G."/>
            <person name="Han B."/>
            <person name="Harada E."/>
            <person name="Hiraki A.T."/>
            <person name="Hirochika H."/>
            <person name="Hoen D."/>
            <person name="Hokari H."/>
            <person name="Hosokawa S."/>
            <person name="Hsing Y."/>
            <person name="Ikawa H."/>
            <person name="Ikeo K."/>
            <person name="Imanishi T."/>
            <person name="Ito Y."/>
            <person name="Jaiswal P."/>
            <person name="Kanno M."/>
            <person name="Kawahara Y."/>
            <person name="Kawamura T."/>
            <person name="Kawashima H."/>
            <person name="Khurana J.P."/>
            <person name="Kikuchi S."/>
            <person name="Komatsu S."/>
            <person name="Koyanagi K.O."/>
            <person name="Kubooka H."/>
            <person name="Lieberherr D."/>
            <person name="Lin Y.C."/>
            <person name="Lonsdale D."/>
            <person name="Matsumoto T."/>
            <person name="Matsuya A."/>
            <person name="McCombie W.R."/>
            <person name="Messing J."/>
            <person name="Miyao A."/>
            <person name="Mulder N."/>
            <person name="Nagamura Y."/>
            <person name="Nam J."/>
            <person name="Namiki N."/>
            <person name="Numa H."/>
            <person name="Nurimoto S."/>
            <person name="O'donovan C."/>
            <person name="Ohyanagi H."/>
            <person name="Okido T."/>
            <person name="Oota S."/>
            <person name="Osato N."/>
            <person name="Palmer L.E."/>
            <person name="Quetier F."/>
            <person name="Raghuvanshi S."/>
            <person name="Saichi N."/>
            <person name="Sakai H."/>
            <person name="Sakai Y."/>
            <person name="Sakata K."/>
            <person name="Sakurai T."/>
            <person name="Sato F."/>
            <person name="Sato Y."/>
            <person name="Schoof H."/>
            <person name="Seki M."/>
            <person name="Shibata M."/>
            <person name="Shimizu Y."/>
            <person name="Shinozaki K."/>
            <person name="Shinso Y."/>
            <person name="Singh N.K."/>
            <person name="Smith-White B."/>
            <person name="Takeda J."/>
            <person name="Tanino M."/>
            <person name="Tatusova T."/>
            <person name="Thongjuea S."/>
            <person name="Todokoro F."/>
            <person name="Tsugane M."/>
            <person name="Tyagi A.K."/>
            <person name="Vanavichit A."/>
            <person name="Wang A."/>
            <person name="Wing R.A."/>
            <person name="Yamaguchi K."/>
            <person name="Yamamoto M."/>
            <person name="Yamamoto N."/>
            <person name="Yu Y."/>
            <person name="Zhang H."/>
            <person name="Zhao Q."/>
            <person name="Higo K."/>
            <person name="Burr B."/>
            <person name="Gojobori T."/>
            <person name="Sasaki T."/>
        </authorList>
    </citation>
    <scope>NUCLEOTIDE SEQUENCE</scope>
</reference>